<keyword evidence="1" id="KW-0732">Signal</keyword>
<evidence type="ECO:0008006" key="4">
    <source>
        <dbReference type="Google" id="ProtNLM"/>
    </source>
</evidence>
<evidence type="ECO:0000256" key="1">
    <source>
        <dbReference type="SAM" id="SignalP"/>
    </source>
</evidence>
<gene>
    <name evidence="2" type="ORF">FW781_22130</name>
</gene>
<evidence type="ECO:0000313" key="3">
    <source>
        <dbReference type="Proteomes" id="UP000323884"/>
    </source>
</evidence>
<dbReference type="AlphaFoldDB" id="A0A5D8ZDU7"/>
<evidence type="ECO:0000313" key="2">
    <source>
        <dbReference type="EMBL" id="TZF92252.1"/>
    </source>
</evidence>
<reference evidence="2 3" key="1">
    <citation type="submission" date="2019-08" db="EMBL/GenBank/DDBJ databases">
        <title>Draft genome sequence of Chryseobacterium sp. Gsoil 183.</title>
        <authorList>
            <person name="Im W.-T."/>
        </authorList>
    </citation>
    <scope>NUCLEOTIDE SEQUENCE [LARGE SCALE GENOMIC DNA]</scope>
    <source>
        <strain evidence="2 3">Gsoil 183</strain>
    </source>
</reference>
<dbReference type="OrthoDB" id="9814627at2"/>
<dbReference type="EMBL" id="VTRU01000010">
    <property type="protein sequence ID" value="TZF92252.1"/>
    <property type="molecule type" value="Genomic_DNA"/>
</dbReference>
<sequence length="1151" mass="129907">MKRKILTVAILANIYCQLNAQTGNDFNKDVDNINKIFPAAPTSNNLMKFEEVPVSYYTGIPDISIPLFNIPTSNSNVNLNVQLKYHPLSAKPDDKAGETGLGWNLLAGGTITRTVRGGVADGKIESTFMSSPPAIKYGIYRHENNPTYKLIFDQLTNWNINEYAFYVGIGTYDTEYDLYQYNFMGYSGRFIIKKDPNGNFIAEKLDRNNLKITSTHDSGGELQTITITDDKGNQYLFRGMETSSKNVSTVKVGLLNGSSDIATNLGGGIYFTAFHLEKVKDPSNNVLLTFNYDQASQVEYKDPETRTNRLAGNITYNYSNTTMNPDPQMPGAIEAQTVYNTANTKLLTSIAITDKGTVNFFYEKGRTDSNYLNASNLYKLKSIQSNLTGQSNSQYVDKYSFDYDYSNTSFYNPPYPQGFLQKLLLKKITKTSLGNNLNEYNIAYNSFDQTFGKDNWGYYKGPEPYKPTYITQDVINSITYPTKGKVVFDFGENVYSHAAGFNQPMEPITGEWVDSVSTFTLDIPSFSPSQKKEFFTILSPQKVKLHLDLGSLIYSNWRFDIYQKTGSNTYSPSLHFWEMSWQSCLNNGNVQCPSHNPGENSQPITEFDGEVDLQPGTYYASFAGSYGYTQMPVSYNYTATTKEHYFTSYLTKKGGGLRVNNIKYFDDTGSTNPAKEFIYDYTDINDSQKSSGALVFPEPVFRYEEGITYEYHPALSDGYLSYSCTSDTTTNYNIIPSEKTQGSDVGYQYVTLKQIVRGSNNSITDNGKTVYKFRSPIDFPNPEMFVPTMPILPITNHDYLRGQMVFEKKYDMDGKILSEVNNEYASYVFEKLEGIKAKDNFYNNINPERYKYKYYSAFQQYFPQVILATPYKYFTKYGITLPSKKVETSYFYKNGVQSSVTSTTNSIYNSFDYPSLSTQLLSDGSTTKTNYLYATEKNNQKLINANMISIPLETGVSQKLNTVVAEKAVAKTEVIYDPSTTSLFPDAVTGLNTLTNVMETKIKYDRYDSKGNLEEYTLKEGTPVTIIWGYNKTQPIAKLEGVRKSDIQPSLIDTIVNASNTDASAGLNNDESALLSALDTFRKTAVPGALITTYTYDPLVGVRSIIQPSGLKELYIYDTDNRIKEIKQEIRDAAGNVSYKILKEYQYHFKN</sequence>
<dbReference type="Proteomes" id="UP000323884">
    <property type="component" value="Unassembled WGS sequence"/>
</dbReference>
<feature type="signal peptide" evidence="1">
    <location>
        <begin position="1"/>
        <end position="20"/>
    </location>
</feature>
<comment type="caution">
    <text evidence="2">The sequence shown here is derived from an EMBL/GenBank/DDBJ whole genome shotgun (WGS) entry which is preliminary data.</text>
</comment>
<dbReference type="RefSeq" id="WP_149389404.1">
    <property type="nucleotide sequence ID" value="NZ_VTRU01000010.1"/>
</dbReference>
<feature type="chain" id="PRO_5023096381" description="YD repeat-containing protein" evidence="1">
    <location>
        <begin position="21"/>
        <end position="1151"/>
    </location>
</feature>
<proteinExistence type="predicted"/>
<keyword evidence="3" id="KW-1185">Reference proteome</keyword>
<organism evidence="2 3">
    <name type="scientific">Chryseobacterium panacisoli</name>
    <dbReference type="NCBI Taxonomy" id="1807141"/>
    <lineage>
        <taxon>Bacteria</taxon>
        <taxon>Pseudomonadati</taxon>
        <taxon>Bacteroidota</taxon>
        <taxon>Flavobacteriia</taxon>
        <taxon>Flavobacteriales</taxon>
        <taxon>Weeksellaceae</taxon>
        <taxon>Chryseobacterium group</taxon>
        <taxon>Chryseobacterium</taxon>
    </lineage>
</organism>
<protein>
    <recommendedName>
        <fullName evidence="4">YD repeat-containing protein</fullName>
    </recommendedName>
</protein>
<accession>A0A5D8ZDU7</accession>
<name>A0A5D8ZDU7_9FLAO</name>